<sequence>MATCKACNDPLVLPLDLEGDSGDEGSSSQTQHQETVPDDLEMQACSCHFHWQCLLDQSSAVVSSLTCPACNTYLPSNSSGSSSSSSQPPQQKMILTNYTNEGGLQTDLNILSVLTEEAFLSTHPESRPARAMHTMAAEGDVAGLLELVGDIDSDPDVEMTASQLLVWRDPLNGGRGVLHVAVEARQEEVFWLLLWVGSGLATNMFPQAVMQAAGAMGLSRREDAIPRNEDVRFVVDDQGRAAADVCLQMGSPWELYVSGGLFN</sequence>
<protein>
    <recommendedName>
        <fullName evidence="4">RING-type domain-containing protein</fullName>
    </recommendedName>
</protein>
<evidence type="ECO:0000256" key="1">
    <source>
        <dbReference type="SAM" id="MobiDB-lite"/>
    </source>
</evidence>
<evidence type="ECO:0000313" key="3">
    <source>
        <dbReference type="Proteomes" id="UP001283341"/>
    </source>
</evidence>
<dbReference type="EMBL" id="JAUEDM010000005">
    <property type="protein sequence ID" value="KAK3316739.1"/>
    <property type="molecule type" value="Genomic_DNA"/>
</dbReference>
<evidence type="ECO:0008006" key="4">
    <source>
        <dbReference type="Google" id="ProtNLM"/>
    </source>
</evidence>
<dbReference type="Proteomes" id="UP001283341">
    <property type="component" value="Unassembled WGS sequence"/>
</dbReference>
<accession>A0AAE0I1U2</accession>
<organism evidence="2 3">
    <name type="scientific">Apodospora peruviana</name>
    <dbReference type="NCBI Taxonomy" id="516989"/>
    <lineage>
        <taxon>Eukaryota</taxon>
        <taxon>Fungi</taxon>
        <taxon>Dikarya</taxon>
        <taxon>Ascomycota</taxon>
        <taxon>Pezizomycotina</taxon>
        <taxon>Sordariomycetes</taxon>
        <taxon>Sordariomycetidae</taxon>
        <taxon>Sordariales</taxon>
        <taxon>Lasiosphaeriaceae</taxon>
        <taxon>Apodospora</taxon>
    </lineage>
</organism>
<dbReference type="AlphaFoldDB" id="A0AAE0I1U2"/>
<gene>
    <name evidence="2" type="ORF">B0H66DRAFT_304842</name>
</gene>
<proteinExistence type="predicted"/>
<reference evidence="2" key="2">
    <citation type="submission" date="2023-06" db="EMBL/GenBank/DDBJ databases">
        <authorList>
            <consortium name="Lawrence Berkeley National Laboratory"/>
            <person name="Haridas S."/>
            <person name="Hensen N."/>
            <person name="Bonometti L."/>
            <person name="Westerberg I."/>
            <person name="Brannstrom I.O."/>
            <person name="Guillou S."/>
            <person name="Cros-Aarteil S."/>
            <person name="Calhoun S."/>
            <person name="Kuo A."/>
            <person name="Mondo S."/>
            <person name="Pangilinan J."/>
            <person name="Riley R."/>
            <person name="Labutti K."/>
            <person name="Andreopoulos B."/>
            <person name="Lipzen A."/>
            <person name="Chen C."/>
            <person name="Yanf M."/>
            <person name="Daum C."/>
            <person name="Ng V."/>
            <person name="Clum A."/>
            <person name="Steindorff A."/>
            <person name="Ohm R."/>
            <person name="Martin F."/>
            <person name="Silar P."/>
            <person name="Natvig D."/>
            <person name="Lalanne C."/>
            <person name="Gautier V."/>
            <person name="Ament-Velasquez S.L."/>
            <person name="Kruys A."/>
            <person name="Hutchinson M.I."/>
            <person name="Powell A.J."/>
            <person name="Barry K."/>
            <person name="Miller A.N."/>
            <person name="Grigoriev I.V."/>
            <person name="Debuchy R."/>
            <person name="Gladieux P."/>
            <person name="Thoren M.H."/>
            <person name="Johannesson H."/>
        </authorList>
    </citation>
    <scope>NUCLEOTIDE SEQUENCE</scope>
    <source>
        <strain evidence="2">CBS 118394</strain>
    </source>
</reference>
<feature type="region of interest" description="Disordered" evidence="1">
    <location>
        <begin position="15"/>
        <end position="36"/>
    </location>
</feature>
<reference evidence="2" key="1">
    <citation type="journal article" date="2023" name="Mol. Phylogenet. Evol.">
        <title>Genome-scale phylogeny and comparative genomics of the fungal order Sordariales.</title>
        <authorList>
            <person name="Hensen N."/>
            <person name="Bonometti L."/>
            <person name="Westerberg I."/>
            <person name="Brannstrom I.O."/>
            <person name="Guillou S."/>
            <person name="Cros-Aarteil S."/>
            <person name="Calhoun S."/>
            <person name="Haridas S."/>
            <person name="Kuo A."/>
            <person name="Mondo S."/>
            <person name="Pangilinan J."/>
            <person name="Riley R."/>
            <person name="LaButti K."/>
            <person name="Andreopoulos B."/>
            <person name="Lipzen A."/>
            <person name="Chen C."/>
            <person name="Yan M."/>
            <person name="Daum C."/>
            <person name="Ng V."/>
            <person name="Clum A."/>
            <person name="Steindorff A."/>
            <person name="Ohm R.A."/>
            <person name="Martin F."/>
            <person name="Silar P."/>
            <person name="Natvig D.O."/>
            <person name="Lalanne C."/>
            <person name="Gautier V."/>
            <person name="Ament-Velasquez S.L."/>
            <person name="Kruys A."/>
            <person name="Hutchinson M.I."/>
            <person name="Powell A.J."/>
            <person name="Barry K."/>
            <person name="Miller A.N."/>
            <person name="Grigoriev I.V."/>
            <person name="Debuchy R."/>
            <person name="Gladieux P."/>
            <person name="Hiltunen Thoren M."/>
            <person name="Johannesson H."/>
        </authorList>
    </citation>
    <scope>NUCLEOTIDE SEQUENCE</scope>
    <source>
        <strain evidence="2">CBS 118394</strain>
    </source>
</reference>
<evidence type="ECO:0000313" key="2">
    <source>
        <dbReference type="EMBL" id="KAK3316739.1"/>
    </source>
</evidence>
<name>A0AAE0I1U2_9PEZI</name>
<comment type="caution">
    <text evidence="2">The sequence shown here is derived from an EMBL/GenBank/DDBJ whole genome shotgun (WGS) entry which is preliminary data.</text>
</comment>
<keyword evidence="3" id="KW-1185">Reference proteome</keyword>